<dbReference type="InterPro" id="IPR005130">
    <property type="entry name" value="Ser_deHydtase-like_asu"/>
</dbReference>
<dbReference type="Pfam" id="PF03313">
    <property type="entry name" value="SDH_alpha"/>
    <property type="match status" value="1"/>
</dbReference>
<evidence type="ECO:0000313" key="2">
    <source>
        <dbReference type="EMBL" id="MPM50316.1"/>
    </source>
</evidence>
<dbReference type="GO" id="GO:0019450">
    <property type="term" value="P:L-cysteine catabolic process to pyruvate"/>
    <property type="evidence" value="ECO:0007669"/>
    <property type="project" value="TreeGrafter"/>
</dbReference>
<sequence>MARELEANQEVLIRALALSFLVTIYLKSHIGRLSPMCACAIAAGLGVAAGMVVELGGSFEQVEKAINTVVGSIGGVLCDGAKLGCAMKLANAVGTAIESAYLAMNDISIRPGDGLVCERADDTIAILGRIARRGMAPADEEMCRAIIEREQA</sequence>
<gene>
    <name evidence="2" type="ORF">SDC9_97055</name>
</gene>
<dbReference type="PANTHER" id="PTHR30501:SF2">
    <property type="entry name" value="UPF0597 PROTEIN YHAM"/>
    <property type="match status" value="1"/>
</dbReference>
<dbReference type="InterPro" id="IPR021144">
    <property type="entry name" value="UPF0597"/>
</dbReference>
<reference evidence="2" key="1">
    <citation type="submission" date="2019-08" db="EMBL/GenBank/DDBJ databases">
        <authorList>
            <person name="Kucharzyk K."/>
            <person name="Murdoch R.W."/>
            <person name="Higgins S."/>
            <person name="Loffler F."/>
        </authorList>
    </citation>
    <scope>NUCLEOTIDE SEQUENCE</scope>
</reference>
<accession>A0A645ABM3</accession>
<evidence type="ECO:0000259" key="1">
    <source>
        <dbReference type="Pfam" id="PF03313"/>
    </source>
</evidence>
<feature type="domain" description="Serine dehydratase-like alpha subunit" evidence="1">
    <location>
        <begin position="3"/>
        <end position="142"/>
    </location>
</feature>
<dbReference type="PANTHER" id="PTHR30501">
    <property type="entry name" value="UPF0597 PROTEIN YHAM"/>
    <property type="match status" value="1"/>
</dbReference>
<comment type="caution">
    <text evidence="2">The sequence shown here is derived from an EMBL/GenBank/DDBJ whole genome shotgun (WGS) entry which is preliminary data.</text>
</comment>
<dbReference type="EMBL" id="VSSQ01012914">
    <property type="protein sequence ID" value="MPM50316.1"/>
    <property type="molecule type" value="Genomic_DNA"/>
</dbReference>
<name>A0A645ABM3_9ZZZZ</name>
<organism evidence="2">
    <name type="scientific">bioreactor metagenome</name>
    <dbReference type="NCBI Taxonomy" id="1076179"/>
    <lineage>
        <taxon>unclassified sequences</taxon>
        <taxon>metagenomes</taxon>
        <taxon>ecological metagenomes</taxon>
    </lineage>
</organism>
<dbReference type="GO" id="GO:0080146">
    <property type="term" value="F:L-cysteine desulfhydrase activity"/>
    <property type="evidence" value="ECO:0007669"/>
    <property type="project" value="TreeGrafter"/>
</dbReference>
<dbReference type="AlphaFoldDB" id="A0A645ABM3"/>
<proteinExistence type="predicted"/>
<protein>
    <recommendedName>
        <fullName evidence="1">Serine dehydratase-like alpha subunit domain-containing protein</fullName>
    </recommendedName>
</protein>